<gene>
    <name evidence="2" type="ORF">METEAL_09120</name>
</gene>
<dbReference type="AlphaFoldDB" id="A0AA48KAQ6"/>
<reference evidence="3" key="1">
    <citation type="journal article" date="2023" name="Int. J. Syst. Evol. Microbiol.">
        <title>Mesoterricola silvestris gen. nov., sp. nov., Mesoterricola sediminis sp. nov., Geothrix oryzae sp. nov., Geothrix edaphica sp. nov., Geothrix rubra sp. nov., and Geothrix limicola sp. nov., six novel members of Acidobacteriota isolated from soils.</title>
        <authorList>
            <person name="Itoh H."/>
            <person name="Sugisawa Y."/>
            <person name="Mise K."/>
            <person name="Xu Z."/>
            <person name="Kuniyasu M."/>
            <person name="Ushijima N."/>
            <person name="Kawano K."/>
            <person name="Kobayashi E."/>
            <person name="Shiratori Y."/>
            <person name="Masuda Y."/>
            <person name="Senoo K."/>
        </authorList>
    </citation>
    <scope>NUCLEOTIDE SEQUENCE [LARGE SCALE GENOMIC DNA]</scope>
    <source>
        <strain evidence="3">W79</strain>
    </source>
</reference>
<evidence type="ECO:0000313" key="3">
    <source>
        <dbReference type="Proteomes" id="UP001238179"/>
    </source>
</evidence>
<evidence type="ECO:0000256" key="1">
    <source>
        <dbReference type="SAM" id="MobiDB-lite"/>
    </source>
</evidence>
<name>A0AA48KAQ6_9BACT</name>
<keyword evidence="3" id="KW-1185">Reference proteome</keyword>
<feature type="compositionally biased region" description="Basic and acidic residues" evidence="1">
    <location>
        <begin position="24"/>
        <end position="36"/>
    </location>
</feature>
<evidence type="ECO:0000313" key="2">
    <source>
        <dbReference type="EMBL" id="BDU71738.1"/>
    </source>
</evidence>
<dbReference type="KEGG" id="msil:METEAL_09120"/>
<protein>
    <submittedName>
        <fullName evidence="2">Uncharacterized protein</fullName>
    </submittedName>
</protein>
<dbReference type="RefSeq" id="WP_316414641.1">
    <property type="nucleotide sequence ID" value="NZ_AP027080.1"/>
</dbReference>
<feature type="compositionally biased region" description="Basic and acidic residues" evidence="1">
    <location>
        <begin position="111"/>
        <end position="136"/>
    </location>
</feature>
<sequence>MSKQRGLGSLADLAKILEEASDPESDHREDKRELKPKPTATRKGGGVKQVRVLDPKRKLWYEKRLREQAEAATESVETPKGPERVHTPGMTKAAATRVGGSLLESLANAAKDAKTKNEGGKNRAEAWRRKPGDPIF</sequence>
<feature type="region of interest" description="Disordered" evidence="1">
    <location>
        <begin position="110"/>
        <end position="136"/>
    </location>
</feature>
<organism evidence="2 3">
    <name type="scientific">Mesoterricola silvestris</name>
    <dbReference type="NCBI Taxonomy" id="2927979"/>
    <lineage>
        <taxon>Bacteria</taxon>
        <taxon>Pseudomonadati</taxon>
        <taxon>Acidobacteriota</taxon>
        <taxon>Holophagae</taxon>
        <taxon>Holophagales</taxon>
        <taxon>Holophagaceae</taxon>
        <taxon>Mesoterricola</taxon>
    </lineage>
</organism>
<dbReference type="Proteomes" id="UP001238179">
    <property type="component" value="Chromosome"/>
</dbReference>
<feature type="region of interest" description="Disordered" evidence="1">
    <location>
        <begin position="1"/>
        <end position="50"/>
    </location>
</feature>
<feature type="region of interest" description="Disordered" evidence="1">
    <location>
        <begin position="65"/>
        <end position="92"/>
    </location>
</feature>
<proteinExistence type="predicted"/>
<dbReference type="EMBL" id="AP027080">
    <property type="protein sequence ID" value="BDU71738.1"/>
    <property type="molecule type" value="Genomic_DNA"/>
</dbReference>
<accession>A0AA48KAQ6</accession>